<dbReference type="SMART" id="SM00901">
    <property type="entry name" value="FRG"/>
    <property type="match status" value="1"/>
</dbReference>
<dbReference type="Pfam" id="PF08867">
    <property type="entry name" value="FRG"/>
    <property type="match status" value="1"/>
</dbReference>
<keyword evidence="4" id="KW-1185">Reference proteome</keyword>
<feature type="domain" description="FRG" evidence="2">
    <location>
        <begin position="29"/>
        <end position="130"/>
    </location>
</feature>
<comment type="caution">
    <text evidence="3">The sequence shown here is derived from an EMBL/GenBank/DDBJ whole genome shotgun (WGS) entry which is preliminary data.</text>
</comment>
<gene>
    <name evidence="3" type="ORF">V1Y59_18365</name>
</gene>
<evidence type="ECO:0000313" key="3">
    <source>
        <dbReference type="EMBL" id="MEE4025055.1"/>
    </source>
</evidence>
<accession>A0ABU7MXJ3</accession>
<proteinExistence type="predicted"/>
<dbReference type="RefSeq" id="WP_330506396.1">
    <property type="nucleotide sequence ID" value="NZ_JAZDUE010000016.1"/>
</dbReference>
<evidence type="ECO:0000259" key="2">
    <source>
        <dbReference type="SMART" id="SM00901"/>
    </source>
</evidence>
<dbReference type="InterPro" id="IPR014966">
    <property type="entry name" value="FRG-dom"/>
</dbReference>
<name>A0ABU7MXJ3_9ACTN</name>
<reference evidence="3 4" key="1">
    <citation type="submission" date="2024-01" db="EMBL/GenBank/DDBJ databases">
        <title>Draft genome sequence of Gordonia sp. PKS22-38.</title>
        <authorList>
            <person name="Suphannarot A."/>
            <person name="Mingma R."/>
        </authorList>
    </citation>
    <scope>NUCLEOTIDE SEQUENCE [LARGE SCALE GENOMIC DNA]</scope>
    <source>
        <strain evidence="3 4">PKS22-38</strain>
    </source>
</reference>
<sequence length="261" mass="29185">MSATTDGDCGPTISSVGDLMEVLAPIASDGRELWYRGHRNHTWRLEASALREERHRRDERAMLARFRQEAAAAGLQYAFDTWGWITFAQHHALPTRLLDWSQSPLVALYFACERDQESAATGVEFDGEFFVLDPKDLNAEAGDDDGGHPRLLSDSDTKLNDYLPGKDAENRSKPRSVVAPMTFDRIRFQSGTFTVAQIPAATAKQEPLRDARGLQSFLVPGEAKHNLREQLDTLGFNEVSIYRDLDRIAQRIKAGHGRTAS</sequence>
<evidence type="ECO:0000256" key="1">
    <source>
        <dbReference type="SAM" id="MobiDB-lite"/>
    </source>
</evidence>
<dbReference type="Proteomes" id="UP001335729">
    <property type="component" value="Unassembled WGS sequence"/>
</dbReference>
<protein>
    <submittedName>
        <fullName evidence="3">FRG domain-containing protein</fullName>
    </submittedName>
</protein>
<organism evidence="3 4">
    <name type="scientific">Gordonia prachuapensis</name>
    <dbReference type="NCBI Taxonomy" id="3115651"/>
    <lineage>
        <taxon>Bacteria</taxon>
        <taxon>Bacillati</taxon>
        <taxon>Actinomycetota</taxon>
        <taxon>Actinomycetes</taxon>
        <taxon>Mycobacteriales</taxon>
        <taxon>Gordoniaceae</taxon>
        <taxon>Gordonia</taxon>
    </lineage>
</organism>
<feature type="compositionally biased region" description="Basic and acidic residues" evidence="1">
    <location>
        <begin position="145"/>
        <end position="172"/>
    </location>
</feature>
<dbReference type="EMBL" id="JAZDUE010000016">
    <property type="protein sequence ID" value="MEE4025055.1"/>
    <property type="molecule type" value="Genomic_DNA"/>
</dbReference>
<evidence type="ECO:0000313" key="4">
    <source>
        <dbReference type="Proteomes" id="UP001335729"/>
    </source>
</evidence>
<feature type="region of interest" description="Disordered" evidence="1">
    <location>
        <begin position="140"/>
        <end position="174"/>
    </location>
</feature>